<feature type="compositionally biased region" description="Low complexity" evidence="1">
    <location>
        <begin position="172"/>
        <end position="192"/>
    </location>
</feature>
<sequence length="594" mass="66360">MQQQDHRGARVRERGGELDGAARRRRGPRHAHGQHGRRQLRGERQHLGQRGRHGVRDGAARAPLHLQGVHAQPLLHHGHHRRAGRRRQGRRRRAVLLHRRLLGHAVQLRPHRHRGVQGHGARHLRQLRRGQRGARARHGRQRRAVDAHRRGGHHGPRDTDQCQARQRRGVPRRVPVPAEEQLRRGPGPAGVPRRGRLRREPRLQRAARRRGGWQGGAVREQGPERPRRGGPDRGGVRRRGHDRHEQGGGGVHHLRRRARPPGFARQLRVRVQDPGLLELHGQRDGEHRLQGDDYRLVPVAGGHLLLVPRAEQGEPGDPEAGHHGARNEHPRGVGAERLAHGVLRRRGRPVLLRRVRDVHVDAAPERRRRAPQEPAPGLVARGDQVGDDDDVRRGGPHGAAHQGRAVPARHLLRPGRGLREPGARIRPGPGLRPPRRRLHPLPLRAGAGRRRRHGDRPPPRRLRRPQGRHRSRAELPVPHRQPAGPAHRGEPHGDQRGEGELRVHRGGGHAQGRVGDRAAADAPVHGAGREAELHGDGAVGRPAQRRRRRGQPQVGLRRLHREEPPRDSSQGRVARSSGLAATLFVLLGVGVEEG</sequence>
<feature type="compositionally biased region" description="Basic and acidic residues" evidence="1">
    <location>
        <begin position="143"/>
        <end position="160"/>
    </location>
</feature>
<feature type="region of interest" description="Disordered" evidence="1">
    <location>
        <begin position="309"/>
        <end position="341"/>
    </location>
</feature>
<name>C0PF35_MAIZE</name>
<feature type="compositionally biased region" description="Basic residues" evidence="1">
    <location>
        <begin position="447"/>
        <end position="471"/>
    </location>
</feature>
<dbReference type="EMBL" id="BT066904">
    <property type="protein sequence ID" value="ACN33801.1"/>
    <property type="molecule type" value="mRNA"/>
</dbReference>
<feature type="compositionally biased region" description="Basic residues" evidence="1">
    <location>
        <begin position="112"/>
        <end position="142"/>
    </location>
</feature>
<accession>C0PF35</accession>
<feature type="compositionally biased region" description="Basic residues" evidence="1">
    <location>
        <begin position="23"/>
        <end position="39"/>
    </location>
</feature>
<evidence type="ECO:0000313" key="2">
    <source>
        <dbReference type="EMBL" id="ACN33801.1"/>
    </source>
</evidence>
<feature type="compositionally biased region" description="Basic and acidic residues" evidence="1">
    <location>
        <begin position="1"/>
        <end position="22"/>
    </location>
</feature>
<feature type="region of interest" description="Disordered" evidence="1">
    <location>
        <begin position="1"/>
        <end position="56"/>
    </location>
</feature>
<proteinExistence type="evidence at transcript level"/>
<feature type="region of interest" description="Disordered" evidence="1">
    <location>
        <begin position="363"/>
        <end position="577"/>
    </location>
</feature>
<reference evidence="2" key="1">
    <citation type="journal article" date="2009" name="PLoS Genet.">
        <title>Sequencing, mapping, and analysis of 27,455 maize full-length cDNAs.</title>
        <authorList>
            <person name="Soderlund C."/>
            <person name="Descour A."/>
            <person name="Kudrna D."/>
            <person name="Bomhoff M."/>
            <person name="Boyd L."/>
            <person name="Currie J."/>
            <person name="Angelova A."/>
            <person name="Collura K."/>
            <person name="Wissotski M."/>
            <person name="Ashley E."/>
            <person name="Morrow D."/>
            <person name="Fernandes J."/>
            <person name="Walbot V."/>
            <person name="Yu Y."/>
        </authorList>
    </citation>
    <scope>NUCLEOTIDE SEQUENCE</scope>
    <source>
        <strain evidence="2">B73</strain>
    </source>
</reference>
<feature type="region of interest" description="Disordered" evidence="1">
    <location>
        <begin position="70"/>
        <end position="92"/>
    </location>
</feature>
<organism evidence="2">
    <name type="scientific">Zea mays</name>
    <name type="common">Maize</name>
    <dbReference type="NCBI Taxonomy" id="4577"/>
    <lineage>
        <taxon>Eukaryota</taxon>
        <taxon>Viridiplantae</taxon>
        <taxon>Streptophyta</taxon>
        <taxon>Embryophyta</taxon>
        <taxon>Tracheophyta</taxon>
        <taxon>Spermatophyta</taxon>
        <taxon>Magnoliopsida</taxon>
        <taxon>Liliopsida</taxon>
        <taxon>Poales</taxon>
        <taxon>Poaceae</taxon>
        <taxon>PACMAD clade</taxon>
        <taxon>Panicoideae</taxon>
        <taxon>Andropogonodae</taxon>
        <taxon>Andropogoneae</taxon>
        <taxon>Tripsacinae</taxon>
        <taxon>Zea</taxon>
    </lineage>
</organism>
<dbReference type="AlphaFoldDB" id="C0PF35"/>
<feature type="compositionally biased region" description="Basic and acidic residues" evidence="1">
    <location>
        <begin position="487"/>
        <end position="503"/>
    </location>
</feature>
<evidence type="ECO:0000256" key="1">
    <source>
        <dbReference type="SAM" id="MobiDB-lite"/>
    </source>
</evidence>
<feature type="compositionally biased region" description="Basic residues" evidence="1">
    <location>
        <begin position="76"/>
        <end position="92"/>
    </location>
</feature>
<feature type="compositionally biased region" description="Basic and acidic residues" evidence="1">
    <location>
        <begin position="319"/>
        <end position="331"/>
    </location>
</feature>
<feature type="compositionally biased region" description="Basic and acidic residues" evidence="1">
    <location>
        <begin position="221"/>
        <end position="235"/>
    </location>
</feature>
<feature type="region of interest" description="Disordered" evidence="1">
    <location>
        <begin position="112"/>
        <end position="262"/>
    </location>
</feature>
<protein>
    <submittedName>
        <fullName evidence="2">Uncharacterized protein</fullName>
    </submittedName>
</protein>